<dbReference type="EMBL" id="MOBO01000026">
    <property type="protein sequence ID" value="RON33861.1"/>
    <property type="molecule type" value="Genomic_DNA"/>
</dbReference>
<dbReference type="AlphaFoldDB" id="A0A423J848"/>
<reference evidence="1 2" key="1">
    <citation type="submission" date="2016-10" db="EMBL/GenBank/DDBJ databases">
        <title>Comparative genome analysis of multiple Pseudomonas spp. focuses on biocontrol and plant growth promoting traits.</title>
        <authorList>
            <person name="Tao X.-Y."/>
            <person name="Taylor C.G."/>
        </authorList>
    </citation>
    <scope>NUCLEOTIDE SEQUENCE [LARGE SCALE GENOMIC DNA]</scope>
    <source>
        <strain evidence="1 2">38D4</strain>
    </source>
</reference>
<comment type="caution">
    <text evidence="1">The sequence shown here is derived from an EMBL/GenBank/DDBJ whole genome shotgun (WGS) entry which is preliminary data.</text>
</comment>
<organism evidence="1 2">
    <name type="scientific">Pseudomonas brassicacearum</name>
    <dbReference type="NCBI Taxonomy" id="930166"/>
    <lineage>
        <taxon>Bacteria</taxon>
        <taxon>Pseudomonadati</taxon>
        <taxon>Pseudomonadota</taxon>
        <taxon>Gammaproteobacteria</taxon>
        <taxon>Pseudomonadales</taxon>
        <taxon>Pseudomonadaceae</taxon>
        <taxon>Pseudomonas</taxon>
    </lineage>
</organism>
<evidence type="ECO:0000313" key="2">
    <source>
        <dbReference type="Proteomes" id="UP000286351"/>
    </source>
</evidence>
<sequence length="79" mass="8873">MLFLNRASKGVTIFLKYLMFEPVNEALDTALLGGREALDFHEKTPQVRSLDSAHVVDALFLSKQKFSTQQQSQSAHCSM</sequence>
<accession>A0A423J848</accession>
<name>A0A423J848_9PSED</name>
<proteinExistence type="predicted"/>
<protein>
    <submittedName>
        <fullName evidence="1">Uncharacterized protein</fullName>
    </submittedName>
</protein>
<gene>
    <name evidence="1" type="ORF">BK664_25575</name>
</gene>
<dbReference type="Proteomes" id="UP000286351">
    <property type="component" value="Unassembled WGS sequence"/>
</dbReference>
<evidence type="ECO:0000313" key="1">
    <source>
        <dbReference type="EMBL" id="RON33861.1"/>
    </source>
</evidence>